<keyword evidence="3" id="KW-1185">Reference proteome</keyword>
<keyword evidence="1" id="KW-0812">Transmembrane</keyword>
<dbReference type="AlphaFoldDB" id="A0A0F5JTG7"/>
<dbReference type="EMBL" id="LAQU01000071">
    <property type="protein sequence ID" value="KKB61103.1"/>
    <property type="molecule type" value="Genomic_DNA"/>
</dbReference>
<comment type="caution">
    <text evidence="2">The sequence shown here is derived from an EMBL/GenBank/DDBJ whole genome shotgun (WGS) entry which is preliminary data.</text>
</comment>
<dbReference type="PATRIC" id="fig|28092.6.peg.5931"/>
<gene>
    <name evidence="2" type="ORF">WM40_25110</name>
</gene>
<dbReference type="RefSeq" id="WP_046154349.1">
    <property type="nucleotide sequence ID" value="NZ_LAQU01000071.1"/>
</dbReference>
<evidence type="ECO:0000256" key="1">
    <source>
        <dbReference type="SAM" id="Phobius"/>
    </source>
</evidence>
<proteinExistence type="predicted"/>
<keyword evidence="1" id="KW-1133">Transmembrane helix</keyword>
<evidence type="ECO:0000313" key="3">
    <source>
        <dbReference type="Proteomes" id="UP000033618"/>
    </source>
</evidence>
<organism evidence="2 3">
    <name type="scientific">Robbsia andropogonis</name>
    <dbReference type="NCBI Taxonomy" id="28092"/>
    <lineage>
        <taxon>Bacteria</taxon>
        <taxon>Pseudomonadati</taxon>
        <taxon>Pseudomonadota</taxon>
        <taxon>Betaproteobacteria</taxon>
        <taxon>Burkholderiales</taxon>
        <taxon>Burkholderiaceae</taxon>
        <taxon>Robbsia</taxon>
    </lineage>
</organism>
<accession>A0A0F5JTG7</accession>
<dbReference type="Proteomes" id="UP000033618">
    <property type="component" value="Unassembled WGS sequence"/>
</dbReference>
<protein>
    <submittedName>
        <fullName evidence="2">Uncharacterized protein</fullName>
    </submittedName>
</protein>
<feature type="transmembrane region" description="Helical" evidence="1">
    <location>
        <begin position="64"/>
        <end position="84"/>
    </location>
</feature>
<reference evidence="2 3" key="1">
    <citation type="submission" date="2015-03" db="EMBL/GenBank/DDBJ databases">
        <title>Draft Genome Sequence of Burkholderia andropogonis type strain ICMP2807, isolated from Sorghum bicolor.</title>
        <authorList>
            <person name="Lopes-Santos L."/>
            <person name="Castro D.B."/>
            <person name="Ottoboni L.M."/>
            <person name="Park D."/>
            <person name="Weirc B.S."/>
            <person name="Destefano S.A."/>
        </authorList>
    </citation>
    <scope>NUCLEOTIDE SEQUENCE [LARGE SCALE GENOMIC DNA]</scope>
    <source>
        <strain evidence="2 3">ICMP2807</strain>
    </source>
</reference>
<keyword evidence="1" id="KW-0472">Membrane</keyword>
<evidence type="ECO:0000313" key="2">
    <source>
        <dbReference type="EMBL" id="KKB61103.1"/>
    </source>
</evidence>
<name>A0A0F5JTG7_9BURK</name>
<sequence>MRLAQKFVMCVCKNLHQRKLVFRDTAHMKLGDPYQPSSNRVIQRQFRPALAWVVMSTARRSPGAIVLFVVVWSALAVTEIYRGASYLLELVTK</sequence>